<dbReference type="InterPro" id="IPR045177">
    <property type="entry name" value="FDM1-5/IDN2"/>
</dbReference>
<dbReference type="HOGENOM" id="CLU_358794_0_0_1"/>
<dbReference type="Proteomes" id="UP000006038">
    <property type="component" value="Chromosome 12"/>
</dbReference>
<keyword evidence="5" id="KW-1185">Reference proteome</keyword>
<accession>J3NEC7</accession>
<dbReference type="Pfam" id="PF03469">
    <property type="entry name" value="XH"/>
    <property type="match status" value="2"/>
</dbReference>
<feature type="domain" description="Factor of DNA methylation 1-5/IDN2" evidence="3">
    <location>
        <begin position="222"/>
        <end position="341"/>
    </location>
</feature>
<evidence type="ECO:0000256" key="1">
    <source>
        <dbReference type="SAM" id="Coils"/>
    </source>
</evidence>
<dbReference type="PANTHER" id="PTHR21596">
    <property type="entry name" value="RIBONUCLEASE P SUBUNIT P38"/>
    <property type="match status" value="1"/>
</dbReference>
<feature type="coiled-coil region" evidence="1">
    <location>
        <begin position="98"/>
        <end position="128"/>
    </location>
</feature>
<reference evidence="4" key="2">
    <citation type="submission" date="2013-04" db="UniProtKB">
        <authorList>
            <consortium name="EnsemblPlants"/>
        </authorList>
    </citation>
    <scope>IDENTIFICATION</scope>
</reference>
<organism evidence="4">
    <name type="scientific">Oryza brachyantha</name>
    <name type="common">malo sina</name>
    <dbReference type="NCBI Taxonomy" id="4533"/>
    <lineage>
        <taxon>Eukaryota</taxon>
        <taxon>Viridiplantae</taxon>
        <taxon>Streptophyta</taxon>
        <taxon>Embryophyta</taxon>
        <taxon>Tracheophyta</taxon>
        <taxon>Spermatophyta</taxon>
        <taxon>Magnoliopsida</taxon>
        <taxon>Liliopsida</taxon>
        <taxon>Poales</taxon>
        <taxon>Poaceae</taxon>
        <taxon>BOP clade</taxon>
        <taxon>Oryzoideae</taxon>
        <taxon>Oryzeae</taxon>
        <taxon>Oryzinae</taxon>
        <taxon>Oryza</taxon>
    </lineage>
</organism>
<evidence type="ECO:0000313" key="4">
    <source>
        <dbReference type="EnsemblPlants" id="OB12G23350.1"/>
    </source>
</evidence>
<dbReference type="eggNOG" id="ENOG502QRE8">
    <property type="taxonomic scope" value="Eukaryota"/>
</dbReference>
<reference evidence="4" key="1">
    <citation type="journal article" date="2013" name="Nat. Commun.">
        <title>Whole-genome sequencing of Oryza brachyantha reveals mechanisms underlying Oryza genome evolution.</title>
        <authorList>
            <person name="Chen J."/>
            <person name="Huang Q."/>
            <person name="Gao D."/>
            <person name="Wang J."/>
            <person name="Lang Y."/>
            <person name="Liu T."/>
            <person name="Li B."/>
            <person name="Bai Z."/>
            <person name="Luis Goicoechea J."/>
            <person name="Liang C."/>
            <person name="Chen C."/>
            <person name="Zhang W."/>
            <person name="Sun S."/>
            <person name="Liao Y."/>
            <person name="Zhang X."/>
            <person name="Yang L."/>
            <person name="Song C."/>
            <person name="Wang M."/>
            <person name="Shi J."/>
            <person name="Liu G."/>
            <person name="Liu J."/>
            <person name="Zhou H."/>
            <person name="Zhou W."/>
            <person name="Yu Q."/>
            <person name="An N."/>
            <person name="Chen Y."/>
            <person name="Cai Q."/>
            <person name="Wang B."/>
            <person name="Liu B."/>
            <person name="Min J."/>
            <person name="Huang Y."/>
            <person name="Wu H."/>
            <person name="Li Z."/>
            <person name="Zhang Y."/>
            <person name="Yin Y."/>
            <person name="Song W."/>
            <person name="Jiang J."/>
            <person name="Jackson S.A."/>
            <person name="Wing R.A."/>
            <person name="Wang J."/>
            <person name="Chen M."/>
        </authorList>
    </citation>
    <scope>NUCLEOTIDE SEQUENCE [LARGE SCALE GENOMIC DNA]</scope>
    <source>
        <strain evidence="4">cv. IRGC 101232</strain>
    </source>
</reference>
<feature type="coiled-coil region" evidence="1">
    <location>
        <begin position="452"/>
        <end position="507"/>
    </location>
</feature>
<sequence length="781" mass="88026">MSEEAFGKSCSWEKLPKAGTLAKANVHQNKAEYMAEPGDANTSGLPAHLVTLASDIHSKLNFHKNAYGDYIDIHNCLHRVIEERGKLQQEREAVLLLVAEKEELIKKNEEQTAEIESLKKKLQATGTKDTHEVCESDFQNNQSEGVQTRSMHKRKRQCQGHASENVDGQELMEDLSDTSNLEQHPSIEFEDSRCSRIACDKWKLVFQGFLEIDNGGRNFGIKYMGQLSDKPFRLACVEKFALKEAEAVAKASELCCSWQEQLLNPDWDPFKTVTVGDFSEDIVDTDDDKLQELHATLGEVVYKAVVNGLSEMKRYCRLSDRTIVPELWNFKENRKATPRNGGVVVEGIRRHSKKRLSMTCGSHLGTAVQAYKWWREEYSELQEFTAPLPLHQCNMATGAGGDVGGRLAALASKVDSKIYHLKDVLVEYMDIKSVVGEMAQEREMFQHEQNVMAGNEAMLEAMKEELVAANNELVATKEDISRKNQELEFVKKKLQESEARSNQAEQQSGIVAELIQPRGVQTRSMQKRKGSFQGPSGYGADDQENTSQMDVQSPGHLKLMTTPDAQKRSVEKQKQLSRRLLYDAGELESTEGHLSEELVNTPNAGQTSGVLVSKDDDLEAIREELIKGFLEIDIGGRKLGIKEMGELNEKAFQAACLAKLPPEEAGSASYELYSSWQKQLSDLSWNPFKKITVDGACKEIVNVDDAKLQELKSAWGEGAHKAVVNALMEMKEYNTLGDRSIAYELWNYKEGRKATLRECVEYITKQVKQLTVTKRRKTRRW</sequence>
<name>J3NEC7_ORYBR</name>
<dbReference type="InterPro" id="IPR005379">
    <property type="entry name" value="FDM1-5/IDN2_XH"/>
</dbReference>
<dbReference type="Gramene" id="OB12G23350.1">
    <property type="protein sequence ID" value="OB12G23350.1"/>
    <property type="gene ID" value="OB12G23350"/>
</dbReference>
<dbReference type="GO" id="GO:0080188">
    <property type="term" value="P:gene silencing by siRNA-directed DNA methylation"/>
    <property type="evidence" value="ECO:0007669"/>
    <property type="project" value="InterPro"/>
</dbReference>
<keyword evidence="1" id="KW-0175">Coiled coil</keyword>
<feature type="domain" description="Factor of DNA methylation 1-5/IDN2" evidence="3">
    <location>
        <begin position="642"/>
        <end position="770"/>
    </location>
</feature>
<dbReference type="PANTHER" id="PTHR21596:SF55">
    <property type="entry name" value="OS12G0572500 PROTEIN"/>
    <property type="match status" value="1"/>
</dbReference>
<evidence type="ECO:0000259" key="3">
    <source>
        <dbReference type="Pfam" id="PF03469"/>
    </source>
</evidence>
<dbReference type="AlphaFoldDB" id="J3NEC7"/>
<dbReference type="EnsemblPlants" id="OB12G23350.1">
    <property type="protein sequence ID" value="OB12G23350.1"/>
    <property type="gene ID" value="OB12G23350"/>
</dbReference>
<evidence type="ECO:0000256" key="2">
    <source>
        <dbReference type="SAM" id="MobiDB-lite"/>
    </source>
</evidence>
<evidence type="ECO:0000313" key="5">
    <source>
        <dbReference type="Proteomes" id="UP000006038"/>
    </source>
</evidence>
<dbReference type="OMA" id="SCNCLIV"/>
<protein>
    <recommendedName>
        <fullName evidence="3">Factor of DNA methylation 1-5/IDN2 domain-containing protein</fullName>
    </recommendedName>
</protein>
<proteinExistence type="predicted"/>
<feature type="region of interest" description="Disordered" evidence="2">
    <location>
        <begin position="519"/>
        <end position="550"/>
    </location>
</feature>